<feature type="transmembrane region" description="Helical" evidence="5">
    <location>
        <begin position="32"/>
        <end position="53"/>
    </location>
</feature>
<evidence type="ECO:0000256" key="5">
    <source>
        <dbReference type="SAM" id="Phobius"/>
    </source>
</evidence>
<keyword evidence="3 5" id="KW-1133">Transmembrane helix</keyword>
<feature type="transmembrane region" description="Helical" evidence="5">
    <location>
        <begin position="218"/>
        <end position="234"/>
    </location>
</feature>
<comment type="subcellular location">
    <subcellularLocation>
        <location evidence="1">Membrane</location>
        <topology evidence="1">Multi-pass membrane protein</topology>
    </subcellularLocation>
</comment>
<proteinExistence type="predicted"/>
<evidence type="ECO:0000313" key="8">
    <source>
        <dbReference type="Proteomes" id="UP001596391"/>
    </source>
</evidence>
<evidence type="ECO:0000256" key="1">
    <source>
        <dbReference type="ARBA" id="ARBA00004141"/>
    </source>
</evidence>
<dbReference type="RefSeq" id="WP_263371577.1">
    <property type="nucleotide sequence ID" value="NZ_JAGSYD010000003.1"/>
</dbReference>
<reference evidence="8" key="1">
    <citation type="journal article" date="2019" name="Int. J. Syst. Evol. Microbiol.">
        <title>The Global Catalogue of Microorganisms (GCM) 10K type strain sequencing project: providing services to taxonomists for standard genome sequencing and annotation.</title>
        <authorList>
            <consortium name="The Broad Institute Genomics Platform"/>
            <consortium name="The Broad Institute Genome Sequencing Center for Infectious Disease"/>
            <person name="Wu L."/>
            <person name="Ma J."/>
        </authorList>
    </citation>
    <scope>NUCLEOTIDE SEQUENCE [LARGE SCALE GENOMIC DNA]</scope>
    <source>
        <strain evidence="8">CGMCC 1.16026</strain>
    </source>
</reference>
<sequence>MSVAAGWMAAAGSERLRVELGRAALRVRLLKLLCMIAFAVAFWYSVPYVLPFVPGNSLDRAASAANDAQAGNLSRQIAMPLVGVLSVFLLWRLPKRGRVGGRMAYFVIAYIVWAVMSVAWSESPALSAKRIVVFLLNLLFAYMVARVFSTMELALMGFMATGSVAALAVYSDVVMQRIFSPSNAEYRFQGVTTANFQAMSLCVLLFCIAALMDRKPSWTGRLSAMAVIAWGLLFMTRSRMSFVLGTVMVFFMLVRHARTRWSAASRAMIVVAAVAVVLPALIYVAVSKGSRAVQTAFMLGRDDTQNTASLSNRMPLWQELSESIAEKPLLGFGYEAFWNADRVARISADQGWTVPHAHNSYLDQVLSLGVVGAFFYAMVLWWACAAAWRRYRASRDAGALLIAVLLTWLALEGLTESAPIDAYLPTLLAYACVMKMCLVAGSEKDADAFVGEQEFVTTLTPADLERLPAEQHAEATKLLAGGRA</sequence>
<keyword evidence="7" id="KW-0436">Ligase</keyword>
<feature type="transmembrane region" description="Helical" evidence="5">
    <location>
        <begin position="191"/>
        <end position="211"/>
    </location>
</feature>
<comment type="caution">
    <text evidence="7">The sequence shown here is derived from an EMBL/GenBank/DDBJ whole genome shotgun (WGS) entry which is preliminary data.</text>
</comment>
<evidence type="ECO:0000256" key="3">
    <source>
        <dbReference type="ARBA" id="ARBA00022989"/>
    </source>
</evidence>
<feature type="transmembrane region" description="Helical" evidence="5">
    <location>
        <begin position="152"/>
        <end position="171"/>
    </location>
</feature>
<evidence type="ECO:0000313" key="7">
    <source>
        <dbReference type="EMBL" id="MFC6645190.1"/>
    </source>
</evidence>
<dbReference type="Proteomes" id="UP001596391">
    <property type="component" value="Unassembled WGS sequence"/>
</dbReference>
<keyword evidence="2 5" id="KW-0812">Transmembrane</keyword>
<evidence type="ECO:0000256" key="4">
    <source>
        <dbReference type="ARBA" id="ARBA00023136"/>
    </source>
</evidence>
<organism evidence="7 8">
    <name type="scientific">Granulicella cerasi</name>
    <dbReference type="NCBI Taxonomy" id="741063"/>
    <lineage>
        <taxon>Bacteria</taxon>
        <taxon>Pseudomonadati</taxon>
        <taxon>Acidobacteriota</taxon>
        <taxon>Terriglobia</taxon>
        <taxon>Terriglobales</taxon>
        <taxon>Acidobacteriaceae</taxon>
        <taxon>Granulicella</taxon>
    </lineage>
</organism>
<feature type="transmembrane region" description="Helical" evidence="5">
    <location>
        <begin position="365"/>
        <end position="385"/>
    </location>
</feature>
<dbReference type="PANTHER" id="PTHR37422">
    <property type="entry name" value="TEICHURONIC ACID BIOSYNTHESIS PROTEIN TUAE"/>
    <property type="match status" value="1"/>
</dbReference>
<feature type="transmembrane region" description="Helical" evidence="5">
    <location>
        <begin position="73"/>
        <end position="91"/>
    </location>
</feature>
<dbReference type="InterPro" id="IPR051533">
    <property type="entry name" value="WaaL-like"/>
</dbReference>
<evidence type="ECO:0000256" key="2">
    <source>
        <dbReference type="ARBA" id="ARBA00022692"/>
    </source>
</evidence>
<feature type="transmembrane region" description="Helical" evidence="5">
    <location>
        <begin position="397"/>
        <end position="414"/>
    </location>
</feature>
<gene>
    <name evidence="7" type="ORF">ACFQBQ_06225</name>
</gene>
<feature type="transmembrane region" description="Helical" evidence="5">
    <location>
        <begin position="269"/>
        <end position="286"/>
    </location>
</feature>
<protein>
    <submittedName>
        <fullName evidence="7">O-antigen ligase family protein</fullName>
    </submittedName>
</protein>
<keyword evidence="4 5" id="KW-0472">Membrane</keyword>
<accession>A0ABW1Z6I2</accession>
<dbReference type="Pfam" id="PF04932">
    <property type="entry name" value="Wzy_C"/>
    <property type="match status" value="1"/>
</dbReference>
<name>A0ABW1Z6I2_9BACT</name>
<dbReference type="GO" id="GO:0016874">
    <property type="term" value="F:ligase activity"/>
    <property type="evidence" value="ECO:0007669"/>
    <property type="project" value="UniProtKB-KW"/>
</dbReference>
<evidence type="ECO:0000259" key="6">
    <source>
        <dbReference type="Pfam" id="PF04932"/>
    </source>
</evidence>
<dbReference type="PANTHER" id="PTHR37422:SF17">
    <property type="entry name" value="O-ANTIGEN LIGASE"/>
    <property type="match status" value="1"/>
</dbReference>
<dbReference type="InterPro" id="IPR007016">
    <property type="entry name" value="O-antigen_ligase-rel_domated"/>
</dbReference>
<feature type="transmembrane region" description="Helical" evidence="5">
    <location>
        <begin position="127"/>
        <end position="145"/>
    </location>
</feature>
<feature type="domain" description="O-antigen ligase-related" evidence="6">
    <location>
        <begin position="225"/>
        <end position="376"/>
    </location>
</feature>
<keyword evidence="8" id="KW-1185">Reference proteome</keyword>
<feature type="transmembrane region" description="Helical" evidence="5">
    <location>
        <begin position="240"/>
        <end position="257"/>
    </location>
</feature>
<feature type="transmembrane region" description="Helical" evidence="5">
    <location>
        <begin position="103"/>
        <end position="121"/>
    </location>
</feature>
<dbReference type="EMBL" id="JBHSWI010000001">
    <property type="protein sequence ID" value="MFC6645190.1"/>
    <property type="molecule type" value="Genomic_DNA"/>
</dbReference>